<gene>
    <name evidence="2" type="ORF">BDK51DRAFT_31377</name>
</gene>
<dbReference type="AlphaFoldDB" id="A0A4V1IPQ2"/>
<evidence type="ECO:0000313" key="2">
    <source>
        <dbReference type="EMBL" id="RKO83847.1"/>
    </source>
</evidence>
<dbReference type="GO" id="GO:0043596">
    <property type="term" value="C:nuclear replication fork"/>
    <property type="evidence" value="ECO:0007669"/>
    <property type="project" value="TreeGrafter"/>
</dbReference>
<dbReference type="Pfam" id="PF00400">
    <property type="entry name" value="WD40"/>
    <property type="match status" value="3"/>
</dbReference>
<protein>
    <submittedName>
        <fullName evidence="2">WD40-repeat-containing domain protein</fullName>
    </submittedName>
</protein>
<dbReference type="PANTHER" id="PTHR19932:SF10">
    <property type="entry name" value="WD REPEAT AND HMG-BOX DNA-BINDING PROTEIN 1"/>
    <property type="match status" value="1"/>
</dbReference>
<dbReference type="InterPro" id="IPR015943">
    <property type="entry name" value="WD40/YVTN_repeat-like_dom_sf"/>
</dbReference>
<evidence type="ECO:0000256" key="1">
    <source>
        <dbReference type="SAM" id="MobiDB-lite"/>
    </source>
</evidence>
<dbReference type="PANTHER" id="PTHR19932">
    <property type="entry name" value="WD REPEAT AND HMG-BOX DNA BINDING PROTEIN"/>
    <property type="match status" value="1"/>
</dbReference>
<evidence type="ECO:0000313" key="3">
    <source>
        <dbReference type="Proteomes" id="UP000269721"/>
    </source>
</evidence>
<accession>A0A4V1IPQ2</accession>
<dbReference type="GO" id="GO:0006281">
    <property type="term" value="P:DNA repair"/>
    <property type="evidence" value="ECO:0007669"/>
    <property type="project" value="TreeGrafter"/>
</dbReference>
<dbReference type="InterPro" id="IPR036322">
    <property type="entry name" value="WD40_repeat_dom_sf"/>
</dbReference>
<dbReference type="GO" id="GO:0000278">
    <property type="term" value="P:mitotic cell cycle"/>
    <property type="evidence" value="ECO:0007669"/>
    <property type="project" value="TreeGrafter"/>
</dbReference>
<feature type="non-terminal residue" evidence="2">
    <location>
        <position position="450"/>
    </location>
</feature>
<dbReference type="Gene3D" id="2.130.10.10">
    <property type="entry name" value="YVTN repeat-like/Quinoprotein amine dehydrogenase"/>
    <property type="match status" value="2"/>
</dbReference>
<sequence length="450" mass="49081">MSTSLHRAAPRVAHSQGHTELAFSPDGRRIITTGNDWHLRLIPTTEVSDGDETDENPTLVEIHRGAVTCLDVTSTGIVTGSEDQSTCLFTPDGTLVRTVFRASLTIRDVALRPGAGAKVAGRRRWVAVASDELDIKLVDADDIMKTETLKGHTRSPKSVAFDPSGSFLLIDPRKADDTHLKSPHLFDAHSQVSTASDGVIRIWDVQARPPACVKTIEDCIAKSEPETGDLFRISWHPSGKWFAVAGKDRDILVFQKDGWKLTYSLKDGTGQIGPVAWSPNGTYILSTARETNQVSVWRPDVDRKAPVVSDKLKSRITGCAWHPAENDVCLTDVLGRMIYWKGAVPVDRGLPHPANVSEGEKRGLDALSKIFDESERKEPAPPVARAAALNDDILDDFPAEAGDDDGIDEDDDDNFVVDDDGAGYTGSLDGAGIKRYHEKGRKQALKHIGR</sequence>
<dbReference type="GO" id="GO:0003682">
    <property type="term" value="F:chromatin binding"/>
    <property type="evidence" value="ECO:0007669"/>
    <property type="project" value="TreeGrafter"/>
</dbReference>
<proteinExistence type="predicted"/>
<dbReference type="SMART" id="SM00320">
    <property type="entry name" value="WD40"/>
    <property type="match status" value="6"/>
</dbReference>
<dbReference type="InterPro" id="IPR001680">
    <property type="entry name" value="WD40_rpt"/>
</dbReference>
<dbReference type="OrthoDB" id="427368at2759"/>
<feature type="region of interest" description="Disordered" evidence="1">
    <location>
        <begin position="395"/>
        <end position="422"/>
    </location>
</feature>
<organism evidence="2 3">
    <name type="scientific">Blyttiomyces helicus</name>
    <dbReference type="NCBI Taxonomy" id="388810"/>
    <lineage>
        <taxon>Eukaryota</taxon>
        <taxon>Fungi</taxon>
        <taxon>Fungi incertae sedis</taxon>
        <taxon>Chytridiomycota</taxon>
        <taxon>Chytridiomycota incertae sedis</taxon>
        <taxon>Chytridiomycetes</taxon>
        <taxon>Chytridiomycetes incertae sedis</taxon>
        <taxon>Blyttiomyces</taxon>
    </lineage>
</organism>
<dbReference type="SUPFAM" id="SSF50978">
    <property type="entry name" value="WD40 repeat-like"/>
    <property type="match status" value="1"/>
</dbReference>
<dbReference type="GO" id="GO:0006261">
    <property type="term" value="P:DNA-templated DNA replication"/>
    <property type="evidence" value="ECO:0007669"/>
    <property type="project" value="TreeGrafter"/>
</dbReference>
<dbReference type="EMBL" id="ML000772">
    <property type="protein sequence ID" value="RKO83847.1"/>
    <property type="molecule type" value="Genomic_DNA"/>
</dbReference>
<feature type="compositionally biased region" description="Acidic residues" evidence="1">
    <location>
        <begin position="395"/>
        <end position="421"/>
    </location>
</feature>
<dbReference type="Proteomes" id="UP000269721">
    <property type="component" value="Unassembled WGS sequence"/>
</dbReference>
<keyword evidence="3" id="KW-1185">Reference proteome</keyword>
<name>A0A4V1IPQ2_9FUNG</name>
<reference evidence="3" key="1">
    <citation type="journal article" date="2018" name="Nat. Microbiol.">
        <title>Leveraging single-cell genomics to expand the fungal tree of life.</title>
        <authorList>
            <person name="Ahrendt S.R."/>
            <person name="Quandt C.A."/>
            <person name="Ciobanu D."/>
            <person name="Clum A."/>
            <person name="Salamov A."/>
            <person name="Andreopoulos B."/>
            <person name="Cheng J.F."/>
            <person name="Woyke T."/>
            <person name="Pelin A."/>
            <person name="Henrissat B."/>
            <person name="Reynolds N.K."/>
            <person name="Benny G.L."/>
            <person name="Smith M.E."/>
            <person name="James T.Y."/>
            <person name="Grigoriev I.V."/>
        </authorList>
    </citation>
    <scope>NUCLEOTIDE SEQUENCE [LARGE SCALE GENOMIC DNA]</scope>
</reference>